<dbReference type="PANTHER" id="PTHR30472">
    <property type="entry name" value="FERRIC ENTEROBACTIN TRANSPORT SYSTEM PERMEASE PROTEIN"/>
    <property type="match status" value="1"/>
</dbReference>
<feature type="transmembrane region" description="Helical" evidence="8">
    <location>
        <begin position="295"/>
        <end position="315"/>
    </location>
</feature>
<evidence type="ECO:0000256" key="8">
    <source>
        <dbReference type="SAM" id="Phobius"/>
    </source>
</evidence>
<dbReference type="EMBL" id="JACBZY010000001">
    <property type="protein sequence ID" value="NYG98988.1"/>
    <property type="molecule type" value="Genomic_DNA"/>
</dbReference>
<keyword evidence="4" id="KW-1003">Cell membrane</keyword>
<comment type="subcellular location">
    <subcellularLocation>
        <location evidence="1">Cell membrane</location>
        <topology evidence="1">Multi-pass membrane protein</topology>
    </subcellularLocation>
</comment>
<evidence type="ECO:0000256" key="7">
    <source>
        <dbReference type="ARBA" id="ARBA00023136"/>
    </source>
</evidence>
<keyword evidence="6 8" id="KW-1133">Transmembrane helix</keyword>
<dbReference type="GO" id="GO:0033214">
    <property type="term" value="P:siderophore-iron import into cell"/>
    <property type="evidence" value="ECO:0007669"/>
    <property type="project" value="TreeGrafter"/>
</dbReference>
<evidence type="ECO:0000313" key="9">
    <source>
        <dbReference type="EMBL" id="NYG98988.1"/>
    </source>
</evidence>
<dbReference type="AlphaFoldDB" id="A0A852YIP5"/>
<evidence type="ECO:0000256" key="3">
    <source>
        <dbReference type="ARBA" id="ARBA00022448"/>
    </source>
</evidence>
<gene>
    <name evidence="9" type="ORF">BJ979_001614</name>
</gene>
<dbReference type="GO" id="GO:0022857">
    <property type="term" value="F:transmembrane transporter activity"/>
    <property type="evidence" value="ECO:0007669"/>
    <property type="project" value="InterPro"/>
</dbReference>
<feature type="transmembrane region" description="Helical" evidence="8">
    <location>
        <begin position="112"/>
        <end position="130"/>
    </location>
</feature>
<evidence type="ECO:0000256" key="2">
    <source>
        <dbReference type="ARBA" id="ARBA00007935"/>
    </source>
</evidence>
<dbReference type="Proteomes" id="UP000553888">
    <property type="component" value="Unassembled WGS sequence"/>
</dbReference>
<dbReference type="CDD" id="cd06550">
    <property type="entry name" value="TM_ABC_iron-siderophores_like"/>
    <property type="match status" value="1"/>
</dbReference>
<keyword evidence="7 8" id="KW-0472">Membrane</keyword>
<dbReference type="SUPFAM" id="SSF81345">
    <property type="entry name" value="ABC transporter involved in vitamin B12 uptake, BtuC"/>
    <property type="match status" value="1"/>
</dbReference>
<accession>A0A852YIP5</accession>
<evidence type="ECO:0000256" key="5">
    <source>
        <dbReference type="ARBA" id="ARBA00022692"/>
    </source>
</evidence>
<feature type="transmembrane region" description="Helical" evidence="8">
    <location>
        <begin position="254"/>
        <end position="283"/>
    </location>
</feature>
<evidence type="ECO:0000256" key="6">
    <source>
        <dbReference type="ARBA" id="ARBA00022989"/>
    </source>
</evidence>
<evidence type="ECO:0000256" key="1">
    <source>
        <dbReference type="ARBA" id="ARBA00004651"/>
    </source>
</evidence>
<feature type="transmembrane region" description="Helical" evidence="8">
    <location>
        <begin position="321"/>
        <end position="343"/>
    </location>
</feature>
<keyword evidence="3" id="KW-0813">Transport</keyword>
<dbReference type="PANTHER" id="PTHR30472:SF24">
    <property type="entry name" value="FERRIC ENTEROBACTIN TRANSPORT SYSTEM PERMEASE PROTEIN FEPG"/>
    <property type="match status" value="1"/>
</dbReference>
<dbReference type="RefSeq" id="WP_179566891.1">
    <property type="nucleotide sequence ID" value="NZ_JACBZY010000001.1"/>
</dbReference>
<proteinExistence type="inferred from homology"/>
<comment type="similarity">
    <text evidence="2">Belongs to the binding-protein-dependent transport system permease family. FecCD subfamily.</text>
</comment>
<protein>
    <submittedName>
        <fullName evidence="9">Iron complex transport system permease protein</fullName>
    </submittedName>
</protein>
<feature type="transmembrane region" description="Helical" evidence="8">
    <location>
        <begin position="210"/>
        <end position="234"/>
    </location>
</feature>
<dbReference type="InterPro" id="IPR000522">
    <property type="entry name" value="ABC_transptr_permease_BtuC"/>
</dbReference>
<keyword evidence="5 8" id="KW-0812">Transmembrane</keyword>
<evidence type="ECO:0000256" key="4">
    <source>
        <dbReference type="ARBA" id="ARBA00022475"/>
    </source>
</evidence>
<sequence length="348" mass="35121">MSGATSRSWRAWRSPGDALSWRWRPRALVVALVIAVLLVPLGAVVLTTGTLRIELGDVLPALFGHGERADVRVLQLIRAPRLVTGIAVGAALGISGALFQSLSRNPLGSPDIVGFLTGAASGAIVAILVLGAPPLGIAAAAVIGGVVTSALVYVLSFRRGATGGYRLVLVGIGAGALLGALNDLLMTRSAAENAIVAQLWLTGTLNARTWVHALPVLIAVVVLVVPAVALARGLSALELGDDVATQSGMRVEAVRIGTLAVGIGLAALAVAASGPVSFVALAAPQIVKRLNGSGGPSIVGSALLGSALLVGADVLSTTLPLPVAVPVGLMTGLLGGVYLIWLLGRRRR</sequence>
<comment type="caution">
    <text evidence="9">The sequence shown here is derived from an EMBL/GenBank/DDBJ whole genome shotgun (WGS) entry which is preliminary data.</text>
</comment>
<feature type="transmembrane region" description="Helical" evidence="8">
    <location>
        <begin position="137"/>
        <end position="157"/>
    </location>
</feature>
<dbReference type="InterPro" id="IPR037294">
    <property type="entry name" value="ABC_BtuC-like"/>
</dbReference>
<dbReference type="GO" id="GO:0005886">
    <property type="term" value="C:plasma membrane"/>
    <property type="evidence" value="ECO:0007669"/>
    <property type="project" value="UniProtKB-SubCell"/>
</dbReference>
<dbReference type="Gene3D" id="1.10.3470.10">
    <property type="entry name" value="ABC transporter involved in vitamin B12 uptake, BtuC"/>
    <property type="match status" value="1"/>
</dbReference>
<keyword evidence="10" id="KW-1185">Reference proteome</keyword>
<evidence type="ECO:0000313" key="10">
    <source>
        <dbReference type="Proteomes" id="UP000553888"/>
    </source>
</evidence>
<dbReference type="Pfam" id="PF01032">
    <property type="entry name" value="FecCD"/>
    <property type="match status" value="1"/>
</dbReference>
<organism evidence="9 10">
    <name type="scientific">Schumannella luteola</name>
    <dbReference type="NCBI Taxonomy" id="472059"/>
    <lineage>
        <taxon>Bacteria</taxon>
        <taxon>Bacillati</taxon>
        <taxon>Actinomycetota</taxon>
        <taxon>Actinomycetes</taxon>
        <taxon>Micrococcales</taxon>
        <taxon>Microbacteriaceae</taxon>
        <taxon>Schumannella</taxon>
    </lineage>
</organism>
<feature type="transmembrane region" description="Helical" evidence="8">
    <location>
        <begin position="27"/>
        <end position="46"/>
    </location>
</feature>
<name>A0A852YIP5_9MICO</name>
<reference evidence="9 10" key="1">
    <citation type="submission" date="2020-07" db="EMBL/GenBank/DDBJ databases">
        <title>Sequencing the genomes of 1000 actinobacteria strains.</title>
        <authorList>
            <person name="Klenk H.-P."/>
        </authorList>
    </citation>
    <scope>NUCLEOTIDE SEQUENCE [LARGE SCALE GENOMIC DNA]</scope>
    <source>
        <strain evidence="9 10">DSM 23141</strain>
    </source>
</reference>
<feature type="transmembrane region" description="Helical" evidence="8">
    <location>
        <begin position="82"/>
        <end position="100"/>
    </location>
</feature>